<keyword evidence="3" id="KW-0732">Signal</keyword>
<feature type="signal peptide" evidence="3">
    <location>
        <begin position="1"/>
        <end position="19"/>
    </location>
</feature>
<dbReference type="PANTHER" id="PTHR11091">
    <property type="entry name" value="OXIDOREDUCTASE-RELATED"/>
    <property type="match status" value="1"/>
</dbReference>
<comment type="similarity">
    <text evidence="1">Belongs to the LDH2/MDH2 oxidoreductase family.</text>
</comment>
<keyword evidence="5" id="KW-1185">Reference proteome</keyword>
<feature type="chain" id="PRO_5013834247" evidence="3">
    <location>
        <begin position="20"/>
        <end position="323"/>
    </location>
</feature>
<dbReference type="PANTHER" id="PTHR11091:SF0">
    <property type="entry name" value="MALATE DEHYDROGENASE"/>
    <property type="match status" value="1"/>
</dbReference>
<dbReference type="Gene3D" id="3.30.1370.60">
    <property type="entry name" value="Hypothetical oxidoreductase yiak, domain 2"/>
    <property type="match status" value="1"/>
</dbReference>
<sequence>MGDLSEKACLACGASPAMAASLVAATLSAEQAGRHEVGLAHLLDYLQSLKDGRIDGQADPVIEKPLPAVIRADARHGIAQLGFDRAFDDLVAAAETCGIALFTQKNSYTAGEIGYYVRRLAGRGLIALAFANAHAMMAPAPGADRLYGTNPLAFAMPVEGSDPLVIDQATSATAFVTIAKAASEGRSIPEGWAVNARGMPTTDPAEAVLGALLPFGGYKGANMAIMVELLAAGLSGSLWSADARNFRSGPAAPDTGLTVIGIAAGSGDDGLGKRVAAQMQRLSAAGVHVPGPYGSSTKARPNRLLDVDSETLAAIRGFAAGVS</sequence>
<evidence type="ECO:0000256" key="3">
    <source>
        <dbReference type="SAM" id="SignalP"/>
    </source>
</evidence>
<proteinExistence type="inferred from homology"/>
<dbReference type="Pfam" id="PF02615">
    <property type="entry name" value="Ldh_2"/>
    <property type="match status" value="1"/>
</dbReference>
<dbReference type="InterPro" id="IPR043143">
    <property type="entry name" value="Mal/L-sulf/L-lact_DH-like_NADP"/>
</dbReference>
<comment type="caution">
    <text evidence="4">The sequence shown here is derived from an EMBL/GenBank/DDBJ whole genome shotgun (WGS) entry which is preliminary data.</text>
</comment>
<evidence type="ECO:0000313" key="5">
    <source>
        <dbReference type="Proteomes" id="UP000221168"/>
    </source>
</evidence>
<evidence type="ECO:0000256" key="2">
    <source>
        <dbReference type="ARBA" id="ARBA00023002"/>
    </source>
</evidence>
<dbReference type="RefSeq" id="WP_099308775.1">
    <property type="nucleotide sequence ID" value="NZ_PDVP01000029.1"/>
</dbReference>
<organism evidence="4 5">
    <name type="scientific">Zhengella mangrovi</name>
    <dbReference type="NCBI Taxonomy" id="1982044"/>
    <lineage>
        <taxon>Bacteria</taxon>
        <taxon>Pseudomonadati</taxon>
        <taxon>Pseudomonadota</taxon>
        <taxon>Alphaproteobacteria</taxon>
        <taxon>Hyphomicrobiales</taxon>
        <taxon>Notoacmeibacteraceae</taxon>
        <taxon>Zhengella</taxon>
    </lineage>
</organism>
<accession>A0A2G1QGK9</accession>
<dbReference type="EMBL" id="PDVP01000029">
    <property type="protein sequence ID" value="PHP64653.1"/>
    <property type="molecule type" value="Genomic_DNA"/>
</dbReference>
<dbReference type="SUPFAM" id="SSF89733">
    <property type="entry name" value="L-sulfolactate dehydrogenase-like"/>
    <property type="match status" value="1"/>
</dbReference>
<dbReference type="AlphaFoldDB" id="A0A2G1QGK9"/>
<reference evidence="4 5" key="1">
    <citation type="submission" date="2017-10" db="EMBL/GenBank/DDBJ databases">
        <title>Sedimentibacterium mangrovi gen. nov., sp. nov., a novel member of family Phyllobacteriacea isolated from mangrove sediment.</title>
        <authorList>
            <person name="Liao H."/>
            <person name="Tian Y."/>
        </authorList>
    </citation>
    <scope>NUCLEOTIDE SEQUENCE [LARGE SCALE GENOMIC DNA]</scope>
    <source>
        <strain evidence="4 5">X9-2-2</strain>
    </source>
</reference>
<evidence type="ECO:0000256" key="1">
    <source>
        <dbReference type="ARBA" id="ARBA00006056"/>
    </source>
</evidence>
<protein>
    <submittedName>
        <fullName evidence="4">Malate dehydrogenase</fullName>
    </submittedName>
</protein>
<dbReference type="Gene3D" id="1.10.1530.10">
    <property type="match status" value="1"/>
</dbReference>
<evidence type="ECO:0000313" key="4">
    <source>
        <dbReference type="EMBL" id="PHP64653.1"/>
    </source>
</evidence>
<dbReference type="OrthoDB" id="9811519at2"/>
<keyword evidence="2" id="KW-0560">Oxidoreductase</keyword>
<dbReference type="GO" id="GO:0016491">
    <property type="term" value="F:oxidoreductase activity"/>
    <property type="evidence" value="ECO:0007669"/>
    <property type="project" value="UniProtKB-KW"/>
</dbReference>
<dbReference type="InterPro" id="IPR043144">
    <property type="entry name" value="Mal/L-sulf/L-lact_DH-like_ah"/>
</dbReference>
<dbReference type="Proteomes" id="UP000221168">
    <property type="component" value="Unassembled WGS sequence"/>
</dbReference>
<dbReference type="InterPro" id="IPR036111">
    <property type="entry name" value="Mal/L-sulfo/L-lacto_DH-like_sf"/>
</dbReference>
<name>A0A2G1QGK9_9HYPH</name>
<dbReference type="InterPro" id="IPR003767">
    <property type="entry name" value="Malate/L-lactate_DH-like"/>
</dbReference>
<gene>
    <name evidence="4" type="ORF">CSC94_23250</name>
</gene>